<keyword evidence="5" id="KW-0460">Magnesium</keyword>
<evidence type="ECO:0000256" key="4">
    <source>
        <dbReference type="ARBA" id="ARBA00022801"/>
    </source>
</evidence>
<evidence type="ECO:0000256" key="5">
    <source>
        <dbReference type="ARBA" id="ARBA00022842"/>
    </source>
</evidence>
<dbReference type="GO" id="GO:0010945">
    <property type="term" value="F:coenzyme A diphosphatase activity"/>
    <property type="evidence" value="ECO:0007669"/>
    <property type="project" value="InterPro"/>
</dbReference>
<dbReference type="InterPro" id="IPR045121">
    <property type="entry name" value="CoAse"/>
</dbReference>
<evidence type="ECO:0000313" key="9">
    <source>
        <dbReference type="EMBL" id="VFJ76691.1"/>
    </source>
</evidence>
<gene>
    <name evidence="9" type="ORF">BECKFW1821C_GA0114237_11085</name>
</gene>
<dbReference type="Gene3D" id="3.90.79.10">
    <property type="entry name" value="Nucleoside Triphosphate Pyrophosphohydrolase"/>
    <property type="match status" value="1"/>
</dbReference>
<dbReference type="GO" id="GO:0046872">
    <property type="term" value="F:metal ion binding"/>
    <property type="evidence" value="ECO:0007669"/>
    <property type="project" value="UniProtKB-KW"/>
</dbReference>
<dbReference type="Pfam" id="PF00293">
    <property type="entry name" value="NUDIX"/>
    <property type="match status" value="1"/>
</dbReference>
<evidence type="ECO:0000256" key="1">
    <source>
        <dbReference type="ARBA" id="ARBA00001936"/>
    </source>
</evidence>
<dbReference type="InterPro" id="IPR015797">
    <property type="entry name" value="NUDIX_hydrolase-like_dom_sf"/>
</dbReference>
<organism evidence="9">
    <name type="scientific">Candidatus Kentrum sp. FW</name>
    <dbReference type="NCBI Taxonomy" id="2126338"/>
    <lineage>
        <taxon>Bacteria</taxon>
        <taxon>Pseudomonadati</taxon>
        <taxon>Pseudomonadota</taxon>
        <taxon>Gammaproteobacteria</taxon>
        <taxon>Candidatus Kentrum</taxon>
    </lineage>
</organism>
<evidence type="ECO:0000256" key="6">
    <source>
        <dbReference type="ARBA" id="ARBA00023211"/>
    </source>
</evidence>
<reference evidence="9" key="1">
    <citation type="submission" date="2019-02" db="EMBL/GenBank/DDBJ databases">
        <authorList>
            <person name="Gruber-Vodicka R. H."/>
            <person name="Seah K. B. B."/>
        </authorList>
    </citation>
    <scope>NUCLEOTIDE SEQUENCE</scope>
    <source>
        <strain evidence="9">BECK_BZ131</strain>
    </source>
</reference>
<comment type="cofactor">
    <cofactor evidence="1">
        <name>Mn(2+)</name>
        <dbReference type="ChEBI" id="CHEBI:29035"/>
    </cofactor>
</comment>
<protein>
    <submittedName>
        <fullName evidence="9">8-oxo-dGTP pyrophosphatase MutT, NUDIX family</fullName>
    </submittedName>
</protein>
<dbReference type="PANTHER" id="PTHR12992">
    <property type="entry name" value="NUDIX HYDROLASE"/>
    <property type="match status" value="1"/>
</dbReference>
<feature type="domain" description="Nudix hydrolase" evidence="8">
    <location>
        <begin position="71"/>
        <end position="203"/>
    </location>
</feature>
<accession>A0A450U1Y3</accession>
<evidence type="ECO:0000256" key="7">
    <source>
        <dbReference type="SAM" id="MobiDB-lite"/>
    </source>
</evidence>
<dbReference type="SUPFAM" id="SSF55811">
    <property type="entry name" value="Nudix"/>
    <property type="match status" value="1"/>
</dbReference>
<feature type="region of interest" description="Disordered" evidence="7">
    <location>
        <begin position="96"/>
        <end position="117"/>
    </location>
</feature>
<dbReference type="NCBIfam" id="NF007980">
    <property type="entry name" value="PRK10707.1"/>
    <property type="match status" value="1"/>
</dbReference>
<dbReference type="InterPro" id="IPR000086">
    <property type="entry name" value="NUDIX_hydrolase_dom"/>
</dbReference>
<name>A0A450U1Y3_9GAMM</name>
<evidence type="ECO:0000259" key="8">
    <source>
        <dbReference type="PROSITE" id="PS51462"/>
    </source>
</evidence>
<dbReference type="CDD" id="cd03426">
    <property type="entry name" value="NUDIX_CoAse_Nudt7"/>
    <property type="match status" value="1"/>
</dbReference>
<sequence length="235" mass="26102">MTMRSYRNFGKCFVGREWAEPHTAGFFGYGIKEPGEISSHSKWNIFNAVEYQTGNRRQPLDKSLDLPRAALIPAAVLIPIVERSSGLTMLLTKRTNHPRKHPGQITFPGGRAEETDDGPVATALRETEEEIGLGSSFIDVIGFLDAHETFTGFLVTPVVGLIGAAFQLNPDPSEVAEIIEVPISFLLDPANYYTDSCTTNGMQYGFYALKYEEQVIWGATAGMLVNLYRRMIFQT</sequence>
<evidence type="ECO:0000256" key="3">
    <source>
        <dbReference type="ARBA" id="ARBA00022723"/>
    </source>
</evidence>
<comment type="cofactor">
    <cofactor evidence="2">
        <name>Mg(2+)</name>
        <dbReference type="ChEBI" id="CHEBI:18420"/>
    </cofactor>
</comment>
<dbReference type="AlphaFoldDB" id="A0A450U1Y3"/>
<keyword evidence="3" id="KW-0479">Metal-binding</keyword>
<keyword evidence="6" id="KW-0464">Manganese</keyword>
<evidence type="ECO:0000256" key="2">
    <source>
        <dbReference type="ARBA" id="ARBA00001946"/>
    </source>
</evidence>
<keyword evidence="4" id="KW-0378">Hydrolase</keyword>
<dbReference type="EMBL" id="CAADFE010000108">
    <property type="protein sequence ID" value="VFJ76691.1"/>
    <property type="molecule type" value="Genomic_DNA"/>
</dbReference>
<dbReference type="PROSITE" id="PS51462">
    <property type="entry name" value="NUDIX"/>
    <property type="match status" value="1"/>
</dbReference>
<dbReference type="PANTHER" id="PTHR12992:SF11">
    <property type="entry name" value="MITOCHONDRIAL COENZYME A DIPHOSPHATASE NUDT8"/>
    <property type="match status" value="1"/>
</dbReference>
<proteinExistence type="predicted"/>